<keyword evidence="3" id="KW-1185">Reference proteome</keyword>
<protein>
    <submittedName>
        <fullName evidence="2">Uncharacterized protein</fullName>
    </submittedName>
</protein>
<evidence type="ECO:0000313" key="2">
    <source>
        <dbReference type="EMBL" id="TNN56269.1"/>
    </source>
</evidence>
<accession>A0A4Z2GSA6</accession>
<evidence type="ECO:0000313" key="3">
    <source>
        <dbReference type="Proteomes" id="UP000314294"/>
    </source>
</evidence>
<dbReference type="Proteomes" id="UP000314294">
    <property type="component" value="Unassembled WGS sequence"/>
</dbReference>
<feature type="compositionally biased region" description="Polar residues" evidence="1">
    <location>
        <begin position="1"/>
        <end position="16"/>
    </location>
</feature>
<proteinExistence type="predicted"/>
<name>A0A4Z2GSA6_9TELE</name>
<organism evidence="2 3">
    <name type="scientific">Liparis tanakae</name>
    <name type="common">Tanaka's snailfish</name>
    <dbReference type="NCBI Taxonomy" id="230148"/>
    <lineage>
        <taxon>Eukaryota</taxon>
        <taxon>Metazoa</taxon>
        <taxon>Chordata</taxon>
        <taxon>Craniata</taxon>
        <taxon>Vertebrata</taxon>
        <taxon>Euteleostomi</taxon>
        <taxon>Actinopterygii</taxon>
        <taxon>Neopterygii</taxon>
        <taxon>Teleostei</taxon>
        <taxon>Neoteleostei</taxon>
        <taxon>Acanthomorphata</taxon>
        <taxon>Eupercaria</taxon>
        <taxon>Perciformes</taxon>
        <taxon>Cottioidei</taxon>
        <taxon>Cottales</taxon>
        <taxon>Liparidae</taxon>
        <taxon>Liparis</taxon>
    </lineage>
</organism>
<gene>
    <name evidence="2" type="ORF">EYF80_033475</name>
</gene>
<dbReference type="EMBL" id="SRLO01000432">
    <property type="protein sequence ID" value="TNN56269.1"/>
    <property type="molecule type" value="Genomic_DNA"/>
</dbReference>
<reference evidence="2 3" key="1">
    <citation type="submission" date="2019-03" db="EMBL/GenBank/DDBJ databases">
        <title>First draft genome of Liparis tanakae, snailfish: a comprehensive survey of snailfish specific genes.</title>
        <authorList>
            <person name="Kim W."/>
            <person name="Song I."/>
            <person name="Jeong J.-H."/>
            <person name="Kim D."/>
            <person name="Kim S."/>
            <person name="Ryu S."/>
            <person name="Song J.Y."/>
            <person name="Lee S.K."/>
        </authorList>
    </citation>
    <scope>NUCLEOTIDE SEQUENCE [LARGE SCALE GENOMIC DNA]</scope>
    <source>
        <tissue evidence="2">Muscle</tissue>
    </source>
</reference>
<comment type="caution">
    <text evidence="2">The sequence shown here is derived from an EMBL/GenBank/DDBJ whole genome shotgun (WGS) entry which is preliminary data.</text>
</comment>
<evidence type="ECO:0000256" key="1">
    <source>
        <dbReference type="SAM" id="MobiDB-lite"/>
    </source>
</evidence>
<dbReference type="AlphaFoldDB" id="A0A4Z2GSA6"/>
<sequence length="70" mass="7230">MAATASSWQRNSTSASPVDFPLGATSMWTLRGLRGEKNCGNKGEPLLPAPLRPSAGAKKPPLGPPIMGLS</sequence>
<feature type="region of interest" description="Disordered" evidence="1">
    <location>
        <begin position="1"/>
        <end position="22"/>
    </location>
</feature>
<feature type="region of interest" description="Disordered" evidence="1">
    <location>
        <begin position="34"/>
        <end position="70"/>
    </location>
</feature>